<dbReference type="EMBL" id="BNCO01000004">
    <property type="protein sequence ID" value="GIL47272.1"/>
    <property type="molecule type" value="Genomic_DNA"/>
</dbReference>
<accession>A0A8J4AT08</accession>
<protein>
    <submittedName>
        <fullName evidence="3">Uncharacterized protein</fullName>
    </submittedName>
</protein>
<feature type="compositionally biased region" description="Low complexity" evidence="2">
    <location>
        <begin position="94"/>
        <end position="104"/>
    </location>
</feature>
<dbReference type="AlphaFoldDB" id="A0A8J4AT08"/>
<keyword evidence="1" id="KW-0175">Coiled coil</keyword>
<dbReference type="Proteomes" id="UP000747399">
    <property type="component" value="Unassembled WGS sequence"/>
</dbReference>
<gene>
    <name evidence="3" type="ORF">Vafri_4133</name>
</gene>
<comment type="caution">
    <text evidence="3">The sequence shown here is derived from an EMBL/GenBank/DDBJ whole genome shotgun (WGS) entry which is preliminary data.</text>
</comment>
<evidence type="ECO:0000313" key="4">
    <source>
        <dbReference type="Proteomes" id="UP000747399"/>
    </source>
</evidence>
<feature type="region of interest" description="Disordered" evidence="2">
    <location>
        <begin position="129"/>
        <end position="150"/>
    </location>
</feature>
<keyword evidence="4" id="KW-1185">Reference proteome</keyword>
<evidence type="ECO:0000256" key="1">
    <source>
        <dbReference type="SAM" id="Coils"/>
    </source>
</evidence>
<feature type="coiled-coil region" evidence="1">
    <location>
        <begin position="315"/>
        <end position="342"/>
    </location>
</feature>
<reference evidence="3" key="1">
    <citation type="journal article" date="2021" name="Proc. Natl. Acad. Sci. U.S.A.">
        <title>Three genomes in the algal genus Volvox reveal the fate of a haploid sex-determining region after a transition to homothallism.</title>
        <authorList>
            <person name="Yamamoto K."/>
            <person name="Hamaji T."/>
            <person name="Kawai-Toyooka H."/>
            <person name="Matsuzaki R."/>
            <person name="Takahashi F."/>
            <person name="Nishimura Y."/>
            <person name="Kawachi M."/>
            <person name="Noguchi H."/>
            <person name="Minakuchi Y."/>
            <person name="Umen J.G."/>
            <person name="Toyoda A."/>
            <person name="Nozaki H."/>
        </authorList>
    </citation>
    <scope>NUCLEOTIDE SEQUENCE</scope>
    <source>
        <strain evidence="3">NIES-3780</strain>
    </source>
</reference>
<feature type="compositionally biased region" description="Gly residues" evidence="2">
    <location>
        <begin position="129"/>
        <end position="147"/>
    </location>
</feature>
<feature type="region of interest" description="Disordered" evidence="2">
    <location>
        <begin position="89"/>
        <end position="110"/>
    </location>
</feature>
<proteinExistence type="predicted"/>
<name>A0A8J4AT08_9CHLO</name>
<evidence type="ECO:0000313" key="3">
    <source>
        <dbReference type="EMBL" id="GIL47272.1"/>
    </source>
</evidence>
<organism evidence="3 4">
    <name type="scientific">Volvox africanus</name>
    <dbReference type="NCBI Taxonomy" id="51714"/>
    <lineage>
        <taxon>Eukaryota</taxon>
        <taxon>Viridiplantae</taxon>
        <taxon>Chlorophyta</taxon>
        <taxon>core chlorophytes</taxon>
        <taxon>Chlorophyceae</taxon>
        <taxon>CS clade</taxon>
        <taxon>Chlamydomonadales</taxon>
        <taxon>Volvocaceae</taxon>
        <taxon>Volvox</taxon>
    </lineage>
</organism>
<evidence type="ECO:0000256" key="2">
    <source>
        <dbReference type="SAM" id="MobiDB-lite"/>
    </source>
</evidence>
<sequence length="350" mass="36675">MGMSPRGVVRYSNRGSRRINASAIQTGVILCLLMLRPTPSSAQFTFNLLDDLVNNGPRRGGFRNGTFRLRLGDAMDHMRQFTDPLLFGSGGAASGRSGDSSSDGSGSGSRGGGGPYFGFEGFGRAGGWGGFGGPRGGPGPGPGGGGAFQEDSLKKVTEPLTGNEFQAYMDSIMANTDAAAIASAVLNLASAVVYTVSGALATASVGLSIIPAIPNFFFGLFNLEVQAVSFLQGLQENFQGLFLDELTNVLARINALRERIRSGAFIQQLEQQLQQIQTVRAMLRDLRENHPIAAALQRAGVSAQQARANAAAGNVPQARADAQNAAAAYQEAQDKYDEVANAIIQLKLGG</sequence>